<gene>
    <name evidence="11" type="ORF">V1264_023464</name>
</gene>
<feature type="transmembrane region" description="Helical" evidence="9">
    <location>
        <begin position="1072"/>
        <end position="1091"/>
    </location>
</feature>
<feature type="transmembrane region" description="Helical" evidence="9">
    <location>
        <begin position="1015"/>
        <end position="1034"/>
    </location>
</feature>
<keyword evidence="6" id="KW-0675">Receptor</keyword>
<protein>
    <recommendedName>
        <fullName evidence="10">SSD domain-containing protein</fullName>
    </recommendedName>
</protein>
<dbReference type="InterPro" id="IPR053958">
    <property type="entry name" value="HMGCR/SNAP/NPC1-like_SSD"/>
</dbReference>
<feature type="region of interest" description="Disordered" evidence="8">
    <location>
        <begin position="618"/>
        <end position="694"/>
    </location>
</feature>
<sequence length="1367" mass="151490">MESWSNPAYRPSEGLTMTSATRRDFTPKSDPELLTRTSWVNAATAYRQVKRGRADGNTCALWLRLHLQRHLYSLGCFLQLHCGKVLFLGLLFLSLCCVGLKTAHIETNVEELWVEAGGRLEKELKYTRRVLGAGSGSTYEQIIQTPKEAKNLLNMDSIRLHLDSVYEATQVQVQIDGITWKFRDICYAASFPEMEHPILDRILPYLLPCVIITPIDCFWEGSLLLGPDYPIDTGGINGIPETLTWANLNPVDIVAGLVSHPKTLDIGKQLEDIMNASGIGTGYQLKPCLNPHDPECPVTAPNKHSKQLPDLGGTLTNGCTGFSSKYMQWPEDLLFGGVMKNKTGHISRIEAYQSVLQLMGEQDIFEYWKDTMKTSGTNWDKDAARLVLETWQRKFVTLVNDINNATTRDNINAFSFTSLMDIMKDFSNISLTRIVIGYVLMLIYACISLMRWNDAVNSQSGIGMAGVMLVSLSVAAGLGICSVLGITFNASTTQIIPFLALGLGVDDMFLIAHTYSETSKHIPCSQELSGEVLKRTGVTVLLTSLTNMLAFFTAAIIPIPALRAFSLQAGLLVLFNMGSVLIVFPAIVSLDLVRRDDNRIDVLCCFQSAGPSNQVLELQHQSREDSQHENSPPPSYTPPPSYSASYSSVPLHQTVTHTSSDGSGTVTSLAESDGRYVRRGTREGSAGGVSTTSSQQCLTPEDGLTCGDHCAHARKECMTVSLTCFALRLYTFLLEHTFVKVTVVVSFVVLLIVGAWGVAQVRDGLDLTDIVPRDTPEFSFLEAQAQYFGFYSVYAVTKKDFDYPRNQKLLHEYNHAFQRVDRISKHQDGSVPTFWLEIFRTWLKNLQRSFDRDVARGIITKDGWNYTHASDDGILAYKLLAQTGDSDRFYEKSKVMTSRLVDSNGIINPDAFYNYLSAWYTNDAIAYSASMGNIHPLPHDWLHDPQDNDFKVLKSRPIEYAQIPFFLTNLNNTEEIISTVKDFRAVCDEFVDRGLPNYPSGYPFTYWEQYINLRFYLMLALLCVLTTTFLVLTITLMNPWLAAVVVLVLAMILVELFGFMGIVGIKLSAVPAVILIMTVGIGVEFTLHVAVGFVTSIGSRNRRVMMATEHTFAPVVHGATSTFLGIIMLVSTEFDFIIKYFFNVLAALVVIGILNGLLLLPILLSFLGPKGEVIPKENPDCLSTPTPEPSPRMGRDQRHHHHHIRTSSSSSSSSRGRRVYPRRNSDISLSTITEEPTQYSSHEIIVQPEVVVETTTIPSSGATSEGGGGGGDWGGGKRRSSGNDSDDSSCDSSKSFPVTIHVPTTSGGQTSTVTRVKATATVKVEVHTPIPGGAVSQEHSYKSKRRKMRQLKERESHGRRHYSDSEC</sequence>
<evidence type="ECO:0000256" key="8">
    <source>
        <dbReference type="SAM" id="MobiDB-lite"/>
    </source>
</evidence>
<dbReference type="Pfam" id="PF12349">
    <property type="entry name" value="Sterol-sensing"/>
    <property type="match status" value="1"/>
</dbReference>
<keyword evidence="5 9" id="KW-0472">Membrane</keyword>
<dbReference type="Gene3D" id="1.20.1640.10">
    <property type="entry name" value="Multidrug efflux transporter AcrB transmembrane domain"/>
    <property type="match status" value="2"/>
</dbReference>
<evidence type="ECO:0000256" key="4">
    <source>
        <dbReference type="ARBA" id="ARBA00022989"/>
    </source>
</evidence>
<comment type="subcellular location">
    <subcellularLocation>
        <location evidence="1">Membrane</location>
        <topology evidence="1">Multi-pass membrane protein</topology>
    </subcellularLocation>
</comment>
<feature type="transmembrane region" description="Helical" evidence="9">
    <location>
        <begin position="536"/>
        <end position="559"/>
    </location>
</feature>
<evidence type="ECO:0000256" key="2">
    <source>
        <dbReference type="ARBA" id="ARBA00005585"/>
    </source>
</evidence>
<evidence type="ECO:0000256" key="3">
    <source>
        <dbReference type="ARBA" id="ARBA00022692"/>
    </source>
</evidence>
<feature type="compositionally biased region" description="Polar residues" evidence="8">
    <location>
        <begin position="1226"/>
        <end position="1241"/>
    </location>
</feature>
<evidence type="ECO:0000256" key="9">
    <source>
        <dbReference type="SAM" id="Phobius"/>
    </source>
</evidence>
<evidence type="ECO:0000313" key="11">
    <source>
        <dbReference type="EMBL" id="KAK7100529.1"/>
    </source>
</evidence>
<feature type="compositionally biased region" description="Basic and acidic residues" evidence="8">
    <location>
        <begin position="1350"/>
        <end position="1367"/>
    </location>
</feature>
<evidence type="ECO:0000256" key="6">
    <source>
        <dbReference type="ARBA" id="ARBA00023170"/>
    </source>
</evidence>
<feature type="transmembrane region" description="Helical" evidence="9">
    <location>
        <begin position="462"/>
        <end position="488"/>
    </location>
</feature>
<feature type="transmembrane region" description="Helical" evidence="9">
    <location>
        <begin position="1040"/>
        <end position="1065"/>
    </location>
</feature>
<feature type="transmembrane region" description="Helical" evidence="9">
    <location>
        <begin position="738"/>
        <end position="758"/>
    </location>
</feature>
<evidence type="ECO:0000259" key="10">
    <source>
        <dbReference type="PROSITE" id="PS50156"/>
    </source>
</evidence>
<dbReference type="GO" id="GO:0005886">
    <property type="term" value="C:plasma membrane"/>
    <property type="evidence" value="ECO:0007669"/>
    <property type="project" value="TreeGrafter"/>
</dbReference>
<dbReference type="PANTHER" id="PTHR46022:SF1">
    <property type="entry name" value="PROTEIN PATCHED"/>
    <property type="match status" value="1"/>
</dbReference>
<dbReference type="InterPro" id="IPR000731">
    <property type="entry name" value="SSD"/>
</dbReference>
<keyword evidence="7" id="KW-0325">Glycoprotein</keyword>
<keyword evidence="4 9" id="KW-1133">Transmembrane helix</keyword>
<feature type="region of interest" description="Disordered" evidence="8">
    <location>
        <begin position="1257"/>
        <end position="1313"/>
    </location>
</feature>
<feature type="transmembrane region" description="Helical" evidence="9">
    <location>
        <begin position="71"/>
        <end position="95"/>
    </location>
</feature>
<comment type="similarity">
    <text evidence="2">Belongs to the patched family.</text>
</comment>
<evidence type="ECO:0000256" key="5">
    <source>
        <dbReference type="ARBA" id="ARBA00023136"/>
    </source>
</evidence>
<keyword evidence="3 9" id="KW-0812">Transmembrane</keyword>
<dbReference type="InterPro" id="IPR004766">
    <property type="entry name" value="TM_rcpt_patched"/>
</dbReference>
<reference evidence="11 12" key="1">
    <citation type="submission" date="2024-02" db="EMBL/GenBank/DDBJ databases">
        <title>Chromosome-scale genome assembly of the rough periwinkle Littorina saxatilis.</title>
        <authorList>
            <person name="De Jode A."/>
            <person name="Faria R."/>
            <person name="Formenti G."/>
            <person name="Sims Y."/>
            <person name="Smith T.P."/>
            <person name="Tracey A."/>
            <person name="Wood J.M.D."/>
            <person name="Zagrodzka Z.B."/>
            <person name="Johannesson K."/>
            <person name="Butlin R.K."/>
            <person name="Leder E.H."/>
        </authorList>
    </citation>
    <scope>NUCLEOTIDE SEQUENCE [LARGE SCALE GENOMIC DNA]</scope>
    <source>
        <strain evidence="11">Snail1</strain>
        <tissue evidence="11">Muscle</tissue>
    </source>
</reference>
<organism evidence="11 12">
    <name type="scientific">Littorina saxatilis</name>
    <dbReference type="NCBI Taxonomy" id="31220"/>
    <lineage>
        <taxon>Eukaryota</taxon>
        <taxon>Metazoa</taxon>
        <taxon>Spiralia</taxon>
        <taxon>Lophotrochozoa</taxon>
        <taxon>Mollusca</taxon>
        <taxon>Gastropoda</taxon>
        <taxon>Caenogastropoda</taxon>
        <taxon>Littorinimorpha</taxon>
        <taxon>Littorinoidea</taxon>
        <taxon>Littorinidae</taxon>
        <taxon>Littorina</taxon>
    </lineage>
</organism>
<keyword evidence="12" id="KW-1185">Reference proteome</keyword>
<dbReference type="FunFam" id="1.20.1640.10:FF:000048">
    <property type="entry name" value="protein patched homolog 1 isoform X2"/>
    <property type="match status" value="1"/>
</dbReference>
<dbReference type="EMBL" id="JBAMIC010000011">
    <property type="protein sequence ID" value="KAK7100529.1"/>
    <property type="molecule type" value="Genomic_DNA"/>
</dbReference>
<feature type="region of interest" description="Disordered" evidence="8">
    <location>
        <begin position="1176"/>
        <end position="1245"/>
    </location>
</feature>
<feature type="transmembrane region" description="Helical" evidence="9">
    <location>
        <begin position="431"/>
        <end position="450"/>
    </location>
</feature>
<comment type="caution">
    <text evidence="11">The sequence shown here is derived from an EMBL/GenBank/DDBJ whole genome shotgun (WGS) entry which is preliminary data.</text>
</comment>
<evidence type="ECO:0000313" key="12">
    <source>
        <dbReference type="Proteomes" id="UP001374579"/>
    </source>
</evidence>
<feature type="compositionally biased region" description="Pro residues" evidence="8">
    <location>
        <begin position="631"/>
        <end position="641"/>
    </location>
</feature>
<dbReference type="GO" id="GO:0045879">
    <property type="term" value="P:negative regulation of smoothened signaling pathway"/>
    <property type="evidence" value="ECO:0007669"/>
    <property type="project" value="TreeGrafter"/>
</dbReference>
<feature type="compositionally biased region" description="Basic and acidic residues" evidence="8">
    <location>
        <begin position="672"/>
        <end position="682"/>
    </location>
</feature>
<dbReference type="PANTHER" id="PTHR46022">
    <property type="entry name" value="PROTEIN PATCHED"/>
    <property type="match status" value="1"/>
</dbReference>
<feature type="transmembrane region" description="Helical" evidence="9">
    <location>
        <begin position="1142"/>
        <end position="1167"/>
    </location>
</feature>
<accession>A0AAN9B8A8</accession>
<evidence type="ECO:0000256" key="1">
    <source>
        <dbReference type="ARBA" id="ARBA00004141"/>
    </source>
</evidence>
<dbReference type="GO" id="GO:0005119">
    <property type="term" value="F:smoothened binding"/>
    <property type="evidence" value="ECO:0007669"/>
    <property type="project" value="TreeGrafter"/>
</dbReference>
<feature type="transmembrane region" description="Helical" evidence="9">
    <location>
        <begin position="565"/>
        <end position="590"/>
    </location>
</feature>
<dbReference type="PROSITE" id="PS50156">
    <property type="entry name" value="SSD"/>
    <property type="match status" value="1"/>
</dbReference>
<dbReference type="Proteomes" id="UP001374579">
    <property type="component" value="Unassembled WGS sequence"/>
</dbReference>
<feature type="compositionally biased region" description="Polar residues" evidence="8">
    <location>
        <begin position="651"/>
        <end position="670"/>
    </location>
</feature>
<evidence type="ECO:0000256" key="7">
    <source>
        <dbReference type="ARBA" id="ARBA00023180"/>
    </source>
</evidence>
<feature type="transmembrane region" description="Helical" evidence="9">
    <location>
        <begin position="1111"/>
        <end position="1130"/>
    </location>
</feature>
<name>A0AAN9B8A8_9CAEN</name>
<dbReference type="GO" id="GO:0097108">
    <property type="term" value="F:hedgehog family protein binding"/>
    <property type="evidence" value="ECO:0007669"/>
    <property type="project" value="TreeGrafter"/>
</dbReference>
<feature type="region of interest" description="Disordered" evidence="8">
    <location>
        <begin position="1325"/>
        <end position="1367"/>
    </location>
</feature>
<feature type="compositionally biased region" description="Gly residues" evidence="8">
    <location>
        <begin position="1264"/>
        <end position="1274"/>
    </location>
</feature>
<feature type="transmembrane region" description="Helical" evidence="9">
    <location>
        <begin position="778"/>
        <end position="797"/>
    </location>
</feature>
<proteinExistence type="inferred from homology"/>
<dbReference type="NCBIfam" id="TIGR00918">
    <property type="entry name" value="2A060602"/>
    <property type="match status" value="1"/>
</dbReference>
<dbReference type="SUPFAM" id="SSF82866">
    <property type="entry name" value="Multidrug efflux transporter AcrB transmembrane domain"/>
    <property type="match status" value="2"/>
</dbReference>
<feature type="domain" description="SSD" evidence="10">
    <location>
        <begin position="430"/>
        <end position="590"/>
    </location>
</feature>
<dbReference type="GO" id="GO:0008158">
    <property type="term" value="F:hedgehog receptor activity"/>
    <property type="evidence" value="ECO:0007669"/>
    <property type="project" value="InterPro"/>
</dbReference>